<accession>A0ACA8DSZ9</accession>
<reference evidence="1" key="1">
    <citation type="submission" date="2015-03" db="EMBL/GenBank/DDBJ databases">
        <authorList>
            <person name="Xie B.-B."/>
            <person name="Rong J.-C."/>
            <person name="Qin Q.-L."/>
            <person name="Zhang Y.-Z."/>
        </authorList>
    </citation>
    <scope>NUCLEOTIDE SEQUENCE</scope>
    <source>
        <strain evidence="1">DSM 14585</strain>
    </source>
</reference>
<name>A0ACA8DSZ9_9GAMM</name>
<evidence type="ECO:0000313" key="1">
    <source>
        <dbReference type="EMBL" id="ATC81081.1"/>
    </source>
</evidence>
<keyword evidence="2" id="KW-1185">Reference proteome</keyword>
<protein>
    <submittedName>
        <fullName evidence="1">Uncharacterized protein</fullName>
    </submittedName>
</protein>
<evidence type="ECO:0000313" key="2">
    <source>
        <dbReference type="Proteomes" id="UP000217277"/>
    </source>
</evidence>
<proteinExistence type="predicted"/>
<sequence length="43" mass="5021">MPRFFVGVCILSDDGCYALYEQVSRLGLWYLQFKVLCLLQTQC</sequence>
<dbReference type="Proteomes" id="UP000217277">
    <property type="component" value="Chromosome I"/>
</dbReference>
<gene>
    <name evidence="1" type="ORF">PAGA_a0531</name>
</gene>
<dbReference type="EMBL" id="CP011011">
    <property type="protein sequence ID" value="ATC81081.1"/>
    <property type="molecule type" value="Genomic_DNA"/>
</dbReference>
<organism evidence="1 2">
    <name type="scientific">Pseudoalteromonas agarivorans DSM 14585</name>
    <dbReference type="NCBI Taxonomy" id="1312369"/>
    <lineage>
        <taxon>Bacteria</taxon>
        <taxon>Pseudomonadati</taxon>
        <taxon>Pseudomonadota</taxon>
        <taxon>Gammaproteobacteria</taxon>
        <taxon>Alteromonadales</taxon>
        <taxon>Pseudoalteromonadaceae</taxon>
        <taxon>Pseudoalteromonas</taxon>
    </lineage>
</organism>